<comment type="PTM">
    <text evidence="9">Is synthesized initially as an inactive proenzyme. Formation of the active enzyme involves a self-maturation process in which the active site pyruvoyl group is generated from an internal serine residue via an autocatalytic post-translational modification. Two non-identical subunits are generated from the proenzyme in this reaction, and the pyruvate is formed at the N-terminus of the alpha chain, which is derived from the carboxyl end of the proenzyme. The post-translation cleavage follows an unusual pathway, termed non-hydrolytic serinolysis, in which the side chain hydroxyl group of the serine supplies its oxygen atom to form the C-terminus of the beta chain, while the remainder of the serine residue undergoes an oxidative deamination to produce ammonia and the pyruvoyl group blocking the N-terminus of the alpha chain.</text>
</comment>
<keyword evidence="1 9" id="KW-0210">Decarboxylase</keyword>
<dbReference type="PANTHER" id="PTHR33866:SF2">
    <property type="entry name" value="S-ADENOSYLMETHIONINE DECARBOXYLASE PROENZYME"/>
    <property type="match status" value="1"/>
</dbReference>
<feature type="active site" description="Schiff-base intermediate with substrate; via pyruvic acid" evidence="9">
    <location>
        <position position="458"/>
    </location>
</feature>
<dbReference type="NCBIfam" id="TIGR03330">
    <property type="entry name" value="SAM_DCase_Bsu"/>
    <property type="match status" value="1"/>
</dbReference>
<keyword evidence="4 9" id="KW-0620">Polyamine biosynthesis</keyword>
<dbReference type="Gene3D" id="3.40.50.150">
    <property type="entry name" value="Vaccinia Virus protein VP39"/>
    <property type="match status" value="1"/>
</dbReference>
<reference evidence="11" key="2">
    <citation type="submission" date="2014-07" db="EMBL/GenBank/DDBJ databases">
        <title>Genetics and epidemiology of antimicrobial resistance in B. fragilis group.</title>
        <authorList>
            <person name="Sydenham T.V."/>
            <person name="Hasman H."/>
            <person name="Kemp M."/>
            <person name="Justesen U.S."/>
        </authorList>
    </citation>
    <scope>NUCLEOTIDE SEQUENCE [LARGE SCALE GENOMIC DNA]</scope>
    <source>
        <strain evidence="11">DCMOUH0018B</strain>
    </source>
</reference>
<evidence type="ECO:0000256" key="2">
    <source>
        <dbReference type="ARBA" id="ARBA00022813"/>
    </source>
</evidence>
<feature type="chain" id="PRO_5044350740" description="S-adenosylmethionine decarboxylase beta chain" evidence="9">
    <location>
        <begin position="1"/>
        <end position="457"/>
    </location>
</feature>
<dbReference type="EMBL" id="JMZZ02000225">
    <property type="protein sequence ID" value="KFX72852.1"/>
    <property type="molecule type" value="Genomic_DNA"/>
</dbReference>
<keyword evidence="8 9" id="KW-0670">Pyruvate</keyword>
<dbReference type="InterPro" id="IPR029063">
    <property type="entry name" value="SAM-dependent_MTases_sf"/>
</dbReference>
<feature type="active site" description="Proton donor; for catalytic activity" evidence="9">
    <location>
        <position position="478"/>
    </location>
</feature>
<comment type="caution">
    <text evidence="11">The sequence shown here is derived from an EMBL/GenBank/DDBJ whole genome shotgun (WGS) entry which is preliminary data.</text>
</comment>
<name>A0A0I9S5A9_BACFG</name>
<dbReference type="UniPathway" id="UPA00331">
    <property type="reaction ID" value="UER00451"/>
</dbReference>
<feature type="active site" description="Proton acceptor; for processing activity" evidence="9">
    <location>
        <position position="463"/>
    </location>
</feature>
<evidence type="ECO:0000256" key="3">
    <source>
        <dbReference type="ARBA" id="ARBA00023066"/>
    </source>
</evidence>
<comment type="similarity">
    <text evidence="9">Belongs to the prokaryotic AdoMetDC family. Type 1 subfamily.</text>
</comment>
<proteinExistence type="inferred from homology"/>
<dbReference type="GO" id="GO:0005829">
    <property type="term" value="C:cytosol"/>
    <property type="evidence" value="ECO:0007669"/>
    <property type="project" value="TreeGrafter"/>
</dbReference>
<comment type="pathway">
    <text evidence="9">Amine and polyamine biosynthesis; S-adenosylmethioninamine biosynthesis; S-adenosylmethioninamine from S-adenosyl-L-methionine: step 1/1.</text>
</comment>
<protein>
    <recommendedName>
        <fullName evidence="9">S-adenosylmethionine decarboxylase proenzyme</fullName>
        <shortName evidence="9">AdoMetDC</shortName>
        <shortName evidence="9">SAMDC</shortName>
        <ecNumber evidence="9">4.1.1.50</ecNumber>
    </recommendedName>
    <component>
        <recommendedName>
            <fullName evidence="9">S-adenosylmethionine decarboxylase beta chain</fullName>
        </recommendedName>
    </component>
    <component>
        <recommendedName>
            <fullName evidence="9">S-adenosylmethionine decarboxylase alpha chain</fullName>
        </recommendedName>
    </component>
</protein>
<keyword evidence="5 9" id="KW-0865">Zymogen</keyword>
<dbReference type="SUPFAM" id="SSF56276">
    <property type="entry name" value="S-adenosylmethionine decarboxylase"/>
    <property type="match status" value="1"/>
</dbReference>
<comment type="function">
    <text evidence="9">Catalyzes the decarboxylation of S-adenosylmethionine to S-adenosylmethioninamine (dcAdoMet), the propylamine donor required for the synthesis of the polyamines spermine and spermidine from the diamine putrescine.</text>
</comment>
<comment type="subunit">
    <text evidence="9">Heterotetramer of two alpha and two beta chains arranged as a dimer of alpha/beta heterodimers.</text>
</comment>
<keyword evidence="7 9" id="KW-0704">Schiff base</keyword>
<dbReference type="InterPro" id="IPR002723">
    <property type="entry name" value="BpsA_C"/>
</dbReference>
<dbReference type="EC" id="4.1.1.50" evidence="9"/>
<comment type="catalytic activity">
    <reaction evidence="9">
        <text>S-adenosyl-L-methionine + H(+) = S-adenosyl 3-(methylsulfanyl)propylamine + CO2</text>
        <dbReference type="Rhea" id="RHEA:15981"/>
        <dbReference type="ChEBI" id="CHEBI:15378"/>
        <dbReference type="ChEBI" id="CHEBI:16526"/>
        <dbReference type="ChEBI" id="CHEBI:57443"/>
        <dbReference type="ChEBI" id="CHEBI:59789"/>
        <dbReference type="EC" id="4.1.1.50"/>
    </reaction>
</comment>
<evidence type="ECO:0000256" key="1">
    <source>
        <dbReference type="ARBA" id="ARBA00022793"/>
    </source>
</evidence>
<dbReference type="SUPFAM" id="SSF53335">
    <property type="entry name" value="S-adenosyl-L-methionine-dependent methyltransferases"/>
    <property type="match status" value="1"/>
</dbReference>
<keyword evidence="9" id="KW-0949">S-adenosyl-L-methionine</keyword>
<evidence type="ECO:0000256" key="5">
    <source>
        <dbReference type="ARBA" id="ARBA00023145"/>
    </source>
</evidence>
<evidence type="ECO:0000256" key="9">
    <source>
        <dbReference type="HAMAP-Rule" id="MF_00464"/>
    </source>
</evidence>
<evidence type="ECO:0000256" key="8">
    <source>
        <dbReference type="ARBA" id="ARBA00023317"/>
    </source>
</evidence>
<dbReference type="HAMAP" id="MF_00464">
    <property type="entry name" value="AdoMetDC_1"/>
    <property type="match status" value="1"/>
</dbReference>
<dbReference type="GO" id="GO:0008295">
    <property type="term" value="P:spermidine biosynthetic process"/>
    <property type="evidence" value="ECO:0007669"/>
    <property type="project" value="UniProtKB-UniRule"/>
</dbReference>
<sequence>MDYIDKIFKTVSIKDSRRIIELYFQELYCFAPLSNKALSQKLLLPVPIVTAIKNEGIRLGILEQCSGGVGLTHNGKEYVEQALGFKGIDLCLYRRLAESEQARDAYADALSKKYRAAFDERPVADVALDQAQCTVQTAFRRALLCLANGTLTGRQIVCMGDDDFVSLAIGFLLKELYPGPSICPTHIHVLEMDGRYIECLERLAGRFALPISCERVDLRMPLPPHLCGRFDCLFTDPPYTQEGASLFLSRAISVLKEESGLRIFFSFGNKSATEVYFLQKCFQLHGLAIKEMFTRFNEYMGASLLGNKGQLFVLETTERTRALFPLEKRGRDDIYTADRNLRQNRYRCRQCGKVYAVGKEAEYQTIRELKKQGCNVCGATVFDRLHKNGNTDKKQYLPLGHHILADFYNCDPEKLDDVEQIRTFMHEAAVSAGATIVQENFHKYAPVGVSGVVVIQESHLTIHTWPECGYAAVDLFTCGTNVRPWTAFDYLQERLGCAKVEYSDLMRGAYERPSLLRYSETEQPAVRRKKRQRYDASSKWNRRARSLTDCSVLSK</sequence>
<dbReference type="InterPro" id="IPR016067">
    <property type="entry name" value="S-AdoMet_deCO2ase_core"/>
</dbReference>
<evidence type="ECO:0000313" key="11">
    <source>
        <dbReference type="EMBL" id="KFX72852.1"/>
    </source>
</evidence>
<feature type="domain" description="N(4)-bis(aminopropyl)spermidine synthase C-terminal" evidence="10">
    <location>
        <begin position="111"/>
        <end position="302"/>
    </location>
</feature>
<dbReference type="Pfam" id="PF02675">
    <property type="entry name" value="AdoMet_dc"/>
    <property type="match status" value="1"/>
</dbReference>
<evidence type="ECO:0000256" key="4">
    <source>
        <dbReference type="ARBA" id="ARBA00023115"/>
    </source>
</evidence>
<dbReference type="InterPro" id="IPR003826">
    <property type="entry name" value="AdoMetDC_fam_prok"/>
</dbReference>
<keyword evidence="2 9" id="KW-0068">Autocatalytic cleavage</keyword>
<dbReference type="PANTHER" id="PTHR33866">
    <property type="entry name" value="S-ADENOSYLMETHIONINE DECARBOXYLASE PROENZYME"/>
    <property type="match status" value="1"/>
</dbReference>
<dbReference type="InterPro" id="IPR017716">
    <property type="entry name" value="S-AdoMet_deCOase_pro-enz"/>
</dbReference>
<evidence type="ECO:0000256" key="7">
    <source>
        <dbReference type="ARBA" id="ARBA00023270"/>
    </source>
</evidence>
<feature type="chain" id="PRO_5044350741" description="S-adenosylmethionine decarboxylase alpha chain" evidence="9">
    <location>
        <begin position="458"/>
        <end position="555"/>
    </location>
</feature>
<evidence type="ECO:0000259" key="10">
    <source>
        <dbReference type="Pfam" id="PF01861"/>
    </source>
</evidence>
<feature type="modified residue" description="Pyruvic acid (Ser); by autocatalysis" evidence="9">
    <location>
        <position position="458"/>
    </location>
</feature>
<reference evidence="11" key="1">
    <citation type="book" date="2014" name="THE 24TH EUROPEAN CONGRESS OF CLINICAL MICROBIOLOGY AND INFECTIOUS DISEASES" publisher="ECCMID 2014" city="Barcelona, Spain">
        <title>Identification of resistance genes in three multidrug-resistant Bacteroides fragilis isolates by whole genome sequencing.</title>
        <editorList>
            <person name="Unknown"/>
            <person name="A."/>
        </editorList>
        <authorList>
            <person name="Sydenham T.V."/>
            <person name="Hasman H."/>
            <person name="Wang M."/>
            <person name="Soki J."/>
            <person name="Nagy E."/>
            <person name="Justesen U.S."/>
        </authorList>
    </citation>
    <scope>NUCLEOTIDE SEQUENCE</scope>
    <source>
        <strain evidence="11">DCMOUH0018B</strain>
    </source>
</reference>
<keyword evidence="6 9" id="KW-0456">Lyase</keyword>
<evidence type="ECO:0000256" key="6">
    <source>
        <dbReference type="ARBA" id="ARBA00023239"/>
    </source>
</evidence>
<dbReference type="AlphaFoldDB" id="A0A0I9S5A9"/>
<accession>A0A0I9S5A9</accession>
<comment type="cofactor">
    <cofactor evidence="9">
        <name>pyruvate</name>
        <dbReference type="ChEBI" id="CHEBI:15361"/>
    </cofactor>
    <text evidence="9">Binds 1 pyruvoyl group covalently per subunit.</text>
</comment>
<dbReference type="Gene3D" id="3.60.90.10">
    <property type="entry name" value="S-adenosylmethionine decarboxylase"/>
    <property type="match status" value="1"/>
</dbReference>
<feature type="site" description="Cleavage (non-hydrolytic); by autolysis" evidence="9">
    <location>
        <begin position="457"/>
        <end position="458"/>
    </location>
</feature>
<dbReference type="PATRIC" id="fig|817.53.peg.4358"/>
<organism evidence="11">
    <name type="scientific">Bacteroides fragilis</name>
    <dbReference type="NCBI Taxonomy" id="817"/>
    <lineage>
        <taxon>Bacteria</taxon>
        <taxon>Pseudomonadati</taxon>
        <taxon>Bacteroidota</taxon>
        <taxon>Bacteroidia</taxon>
        <taxon>Bacteroidales</taxon>
        <taxon>Bacteroidaceae</taxon>
        <taxon>Bacteroides</taxon>
    </lineage>
</organism>
<dbReference type="GO" id="GO:0004014">
    <property type="term" value="F:adenosylmethionine decarboxylase activity"/>
    <property type="evidence" value="ECO:0007669"/>
    <property type="project" value="UniProtKB-UniRule"/>
</dbReference>
<gene>
    <name evidence="9" type="primary">speH</name>
    <name evidence="11" type="ORF">EE52_0221125</name>
</gene>
<dbReference type="Pfam" id="PF01861">
    <property type="entry name" value="BpsA_C"/>
    <property type="match status" value="1"/>
</dbReference>
<keyword evidence="3 9" id="KW-0745">Spermidine biosynthesis</keyword>